<evidence type="ECO:0000313" key="1">
    <source>
        <dbReference type="EMBL" id="ERN15799.1"/>
    </source>
</evidence>
<dbReference type="Proteomes" id="UP000017836">
    <property type="component" value="Unassembled WGS sequence"/>
</dbReference>
<dbReference type="Gramene" id="ERN15799">
    <property type="protein sequence ID" value="ERN15799"/>
    <property type="gene ID" value="AMTR_s00039p00130380"/>
</dbReference>
<keyword evidence="2" id="KW-1185">Reference proteome</keyword>
<dbReference type="AlphaFoldDB" id="U5D044"/>
<accession>U5D044</accession>
<protein>
    <submittedName>
        <fullName evidence="1">Uncharacterized protein</fullName>
    </submittedName>
</protein>
<gene>
    <name evidence="1" type="ORF">AMTR_s00039p00130380</name>
</gene>
<organism evidence="1 2">
    <name type="scientific">Amborella trichopoda</name>
    <dbReference type="NCBI Taxonomy" id="13333"/>
    <lineage>
        <taxon>Eukaryota</taxon>
        <taxon>Viridiplantae</taxon>
        <taxon>Streptophyta</taxon>
        <taxon>Embryophyta</taxon>
        <taxon>Tracheophyta</taxon>
        <taxon>Spermatophyta</taxon>
        <taxon>Magnoliopsida</taxon>
        <taxon>Amborellales</taxon>
        <taxon>Amborellaceae</taxon>
        <taxon>Amborella</taxon>
    </lineage>
</organism>
<reference evidence="2" key="1">
    <citation type="journal article" date="2013" name="Science">
        <title>The Amborella genome and the evolution of flowering plants.</title>
        <authorList>
            <consortium name="Amborella Genome Project"/>
        </authorList>
    </citation>
    <scope>NUCLEOTIDE SEQUENCE [LARGE SCALE GENOMIC DNA]</scope>
</reference>
<proteinExistence type="predicted"/>
<feature type="non-terminal residue" evidence="1">
    <location>
        <position position="1"/>
    </location>
</feature>
<evidence type="ECO:0000313" key="2">
    <source>
        <dbReference type="Proteomes" id="UP000017836"/>
    </source>
</evidence>
<sequence length="138" mass="14804">PLACAFCTPSLLALCPSPSTGPSFPYPSPINFTPSLFSSAALVFPSLSYLPVTLPSAYSPTRCASGEPIFILFSLGFFQPFLLVSHRPCNPRSFCLTPPLPLYGTSPPGPPTQPMPIHLPILISLNPLRLAPYLDPHL</sequence>
<dbReference type="EMBL" id="KI392495">
    <property type="protein sequence ID" value="ERN15799.1"/>
    <property type="molecule type" value="Genomic_DNA"/>
</dbReference>
<dbReference type="HOGENOM" id="CLU_1860351_0_0_1"/>
<name>U5D044_AMBTC</name>